<dbReference type="Gene3D" id="1.20.272.10">
    <property type="match status" value="1"/>
</dbReference>
<dbReference type="Gene3D" id="1.10.8.60">
    <property type="match status" value="1"/>
</dbReference>
<feature type="compositionally biased region" description="Acidic residues" evidence="9">
    <location>
        <begin position="932"/>
        <end position="954"/>
    </location>
</feature>
<evidence type="ECO:0000256" key="3">
    <source>
        <dbReference type="ARBA" id="ARBA00022741"/>
    </source>
</evidence>
<dbReference type="FunFam" id="1.20.272.10:FF:000005">
    <property type="entry name" value="Replication factor C subunit 1"/>
    <property type="match status" value="1"/>
</dbReference>
<feature type="compositionally biased region" description="Basic and acidic residues" evidence="9">
    <location>
        <begin position="316"/>
        <end position="326"/>
    </location>
</feature>
<dbReference type="SUPFAM" id="SSF52540">
    <property type="entry name" value="P-loop containing nucleoside triphosphate hydrolases"/>
    <property type="match status" value="1"/>
</dbReference>
<dbReference type="WBParaSite" id="PgB17_g008_t04">
    <property type="protein sequence ID" value="PgB17_g008_t04"/>
    <property type="gene ID" value="PgB17_g008"/>
</dbReference>
<feature type="region of interest" description="Disordered" evidence="9">
    <location>
        <begin position="358"/>
        <end position="397"/>
    </location>
</feature>
<evidence type="ECO:0000259" key="10">
    <source>
        <dbReference type="SMART" id="SM00382"/>
    </source>
</evidence>
<dbReference type="WBParaSite" id="PgB17_g008_t01">
    <property type="protein sequence ID" value="PgB17_g008_t01"/>
    <property type="gene ID" value="PgB17_g008"/>
</dbReference>
<evidence type="ECO:0000313" key="11">
    <source>
        <dbReference type="Proteomes" id="UP000887569"/>
    </source>
</evidence>
<feature type="compositionally biased region" description="Polar residues" evidence="9">
    <location>
        <begin position="116"/>
        <end position="127"/>
    </location>
</feature>
<dbReference type="WBParaSite" id="PgB17_g008_t05">
    <property type="protein sequence ID" value="PgB17_g008_t05"/>
    <property type="gene ID" value="PgB17_g008"/>
</dbReference>
<evidence type="ECO:0000256" key="2">
    <source>
        <dbReference type="ARBA" id="ARBA00022705"/>
    </source>
</evidence>
<dbReference type="InterPro" id="IPR027417">
    <property type="entry name" value="P-loop_NTPase"/>
</dbReference>
<reference evidence="12 13" key="1">
    <citation type="submission" date="2022-11" db="UniProtKB">
        <authorList>
            <consortium name="WormBaseParasite"/>
        </authorList>
    </citation>
    <scope>IDENTIFICATION</scope>
</reference>
<comment type="subunit">
    <text evidence="6">Large subunit of the RFC complex, an heteropentameric complex consisting of RFC1 and four small subunits RFC2, RFC3, RFC4 and RFC5; the RFC complex interacts with PCNA and the interaction involves RFC1.</text>
</comment>
<feature type="domain" description="AAA+ ATPase" evidence="10">
    <location>
        <begin position="490"/>
        <end position="628"/>
    </location>
</feature>
<feature type="compositionally biased region" description="Basic residues" evidence="9">
    <location>
        <begin position="989"/>
        <end position="1003"/>
    </location>
</feature>
<dbReference type="WBParaSite" id="PgB17_g008_t02">
    <property type="protein sequence ID" value="PgB17_g008_t02"/>
    <property type="gene ID" value="PgB17_g008"/>
</dbReference>
<evidence type="ECO:0000256" key="7">
    <source>
        <dbReference type="ARBA" id="ARBA00075134"/>
    </source>
</evidence>
<dbReference type="Pfam" id="PF08519">
    <property type="entry name" value="RFC1"/>
    <property type="match status" value="1"/>
</dbReference>
<dbReference type="Gene3D" id="3.40.50.300">
    <property type="entry name" value="P-loop containing nucleotide triphosphate hydrolases"/>
    <property type="match status" value="1"/>
</dbReference>
<dbReference type="GO" id="GO:0005663">
    <property type="term" value="C:DNA replication factor C complex"/>
    <property type="evidence" value="ECO:0007669"/>
    <property type="project" value="InterPro"/>
</dbReference>
<dbReference type="InterPro" id="IPR047854">
    <property type="entry name" value="RFC_lid"/>
</dbReference>
<evidence type="ECO:0000256" key="9">
    <source>
        <dbReference type="SAM" id="MobiDB-lite"/>
    </source>
</evidence>
<dbReference type="PANTHER" id="PTHR23389">
    <property type="entry name" value="CHROMOSOME TRANSMISSION FIDELITY FACTOR 18"/>
    <property type="match status" value="1"/>
</dbReference>
<keyword evidence="2" id="KW-0235">DNA replication</keyword>
<dbReference type="Pfam" id="PF25361">
    <property type="entry name" value="AAA_lid_RFC1"/>
    <property type="match status" value="1"/>
</dbReference>
<dbReference type="InterPro" id="IPR013725">
    <property type="entry name" value="DNA_replication_fac_RFC1_C"/>
</dbReference>
<feature type="compositionally biased region" description="Basic and acidic residues" evidence="9">
    <location>
        <begin position="358"/>
        <end position="367"/>
    </location>
</feature>
<dbReference type="GO" id="GO:0006260">
    <property type="term" value="P:DNA replication"/>
    <property type="evidence" value="ECO:0007669"/>
    <property type="project" value="UniProtKB-KW"/>
</dbReference>
<keyword evidence="11" id="KW-1185">Reference proteome</keyword>
<dbReference type="SUPFAM" id="SSF48019">
    <property type="entry name" value="post-AAA+ oligomerization domain-like"/>
    <property type="match status" value="1"/>
</dbReference>
<feature type="region of interest" description="Disordered" evidence="9">
    <location>
        <begin position="932"/>
        <end position="1003"/>
    </location>
</feature>
<dbReference type="InterPro" id="IPR003593">
    <property type="entry name" value="AAA+_ATPase"/>
</dbReference>
<evidence type="ECO:0000313" key="13">
    <source>
        <dbReference type="WBParaSite" id="PgB17_g008_t02"/>
    </source>
</evidence>
<evidence type="ECO:0000313" key="12">
    <source>
        <dbReference type="WBParaSite" id="PgB17_g008_t01"/>
    </source>
</evidence>
<evidence type="ECO:0000256" key="6">
    <source>
        <dbReference type="ARBA" id="ARBA00064311"/>
    </source>
</evidence>
<name>A0A914ZXA5_PARUN</name>
<evidence type="ECO:0000256" key="4">
    <source>
        <dbReference type="ARBA" id="ARBA00022840"/>
    </source>
</evidence>
<dbReference type="GO" id="GO:0003689">
    <property type="term" value="F:DNA clamp loader activity"/>
    <property type="evidence" value="ECO:0007669"/>
    <property type="project" value="UniProtKB-UniRule"/>
</dbReference>
<protein>
    <recommendedName>
        <fullName evidence="8">Activator 1 large subunit</fullName>
    </recommendedName>
    <alternativeName>
        <fullName evidence="7">Replication factor C 140 kDa subunit</fullName>
    </alternativeName>
</protein>
<proteinExistence type="inferred from homology"/>
<dbReference type="Pfam" id="PF00004">
    <property type="entry name" value="AAA"/>
    <property type="match status" value="1"/>
</dbReference>
<evidence type="ECO:0000256" key="5">
    <source>
        <dbReference type="ARBA" id="ARBA00054501"/>
    </source>
</evidence>
<dbReference type="InterPro" id="IPR008921">
    <property type="entry name" value="DNA_pol3_clamp-load_cplx_C"/>
</dbReference>
<dbReference type="WBParaSite" id="PgB17_g008_t06">
    <property type="protein sequence ID" value="PgB17_g008_t06"/>
    <property type="gene ID" value="PgB17_g008"/>
</dbReference>
<evidence type="ECO:0000313" key="14">
    <source>
        <dbReference type="WBParaSite" id="PgB17_g008_t04"/>
    </source>
</evidence>
<dbReference type="FunFam" id="1.10.8.60:FF:000021">
    <property type="entry name" value="Replication factor C subunit 1"/>
    <property type="match status" value="1"/>
</dbReference>
<dbReference type="GO" id="GO:0006281">
    <property type="term" value="P:DNA repair"/>
    <property type="evidence" value="ECO:0007669"/>
    <property type="project" value="InterPro"/>
</dbReference>
<feature type="compositionally biased region" description="Basic residues" evidence="9">
    <location>
        <begin position="73"/>
        <end position="82"/>
    </location>
</feature>
<keyword evidence="3" id="KW-0547">Nucleotide-binding</keyword>
<feature type="compositionally biased region" description="Basic and acidic residues" evidence="9">
    <location>
        <begin position="178"/>
        <end position="187"/>
    </location>
</feature>
<dbReference type="GO" id="GO:0005634">
    <property type="term" value="C:nucleus"/>
    <property type="evidence" value="ECO:0007669"/>
    <property type="project" value="UniProtKB-SubCell"/>
</dbReference>
<feature type="compositionally biased region" description="Basic and acidic residues" evidence="9">
    <location>
        <begin position="219"/>
        <end position="262"/>
    </location>
</feature>
<dbReference type="WBParaSite" id="PgB17_g008_t03">
    <property type="protein sequence ID" value="PgB17_g008_t03"/>
    <property type="gene ID" value="PgB17_g008"/>
</dbReference>
<keyword evidence="4" id="KW-0067">ATP-binding</keyword>
<dbReference type="InterPro" id="IPR003959">
    <property type="entry name" value="ATPase_AAA_core"/>
</dbReference>
<organism evidence="11 14">
    <name type="scientific">Parascaris univalens</name>
    <name type="common">Nematode worm</name>
    <dbReference type="NCBI Taxonomy" id="6257"/>
    <lineage>
        <taxon>Eukaryota</taxon>
        <taxon>Metazoa</taxon>
        <taxon>Ecdysozoa</taxon>
        <taxon>Nematoda</taxon>
        <taxon>Chromadorea</taxon>
        <taxon>Rhabditida</taxon>
        <taxon>Spirurina</taxon>
        <taxon>Ascaridomorpha</taxon>
        <taxon>Ascaridoidea</taxon>
        <taxon>Ascarididae</taxon>
        <taxon>Parascaris</taxon>
    </lineage>
</organism>
<dbReference type="AlphaFoldDB" id="A0A914ZXA5"/>
<dbReference type="Proteomes" id="UP000887569">
    <property type="component" value="Unplaced"/>
</dbReference>
<dbReference type="FunFam" id="3.40.50.300:FF:000395">
    <property type="entry name" value="Replication factor C subunit 1"/>
    <property type="match status" value="1"/>
</dbReference>
<dbReference type="SMART" id="SM00382">
    <property type="entry name" value="AAA"/>
    <property type="match status" value="1"/>
</dbReference>
<feature type="compositionally biased region" description="Low complexity" evidence="9">
    <location>
        <begin position="167"/>
        <end position="177"/>
    </location>
</feature>
<dbReference type="GO" id="GO:0016887">
    <property type="term" value="F:ATP hydrolysis activity"/>
    <property type="evidence" value="ECO:0007669"/>
    <property type="project" value="InterPro"/>
</dbReference>
<comment type="function">
    <text evidence="5">Subunit of the replication factor C (RFC) complex which acts during elongation of primed DNA templates by DNA polymerases delta and epsilon, and is necessary for ATP-dependent loading of proliferating cell nuclear antigen (PCNA) onto primed DNA. This subunit binds to the primer-template junction. Binds the PO-B transcription element as well as other GA rich DNA sequences. Can bind single- or double-stranded DNA.</text>
</comment>
<feature type="region of interest" description="Disordered" evidence="9">
    <location>
        <begin position="1"/>
        <end position="337"/>
    </location>
</feature>
<dbReference type="CDD" id="cd18140">
    <property type="entry name" value="HLD_clamp_RFC"/>
    <property type="match status" value="1"/>
</dbReference>
<evidence type="ECO:0000256" key="1">
    <source>
        <dbReference type="ARBA" id="ARBA00006116"/>
    </source>
</evidence>
<dbReference type="CDD" id="cd00009">
    <property type="entry name" value="AAA"/>
    <property type="match status" value="1"/>
</dbReference>
<accession>A0A914ZXA5</accession>
<dbReference type="GO" id="GO:0005524">
    <property type="term" value="F:ATP binding"/>
    <property type="evidence" value="ECO:0007669"/>
    <property type="project" value="UniProtKB-UniRule"/>
</dbReference>
<dbReference type="PANTHER" id="PTHR23389:SF6">
    <property type="entry name" value="REPLICATION FACTOR C SUBUNIT 1"/>
    <property type="match status" value="1"/>
</dbReference>
<comment type="similarity">
    <text evidence="1">Belongs to the activator 1 large subunit family.</text>
</comment>
<sequence>MDIRNFFAGKPGGTGKSALTEIRASKGSPAAMKSPSLKKRPEGVSKRKAPTIELSSDADSDGENPIPSSLRKNLGKTRKTHTKLSSSDDELPPSASEPRPRKRGAKIPSRSEKASETTAVQRSSRQMQIERHCEAESSGSEEGSFVPAPPVKKSKRATTPPGQSKLSFSHSAVQSSESSKEVEERAKGGRQMSKIDAADFFNKFGKTDEEIRKQKKEKRHTEEGDVSKNHAPRDFIDSETKKKKMDSDSIRITEKEYEKGENADNSQGRRPHRTVVKQGSVETVSEKRQQHILSEVDSGEFALRKEKYHKEKHKHDKEESRERMESGGEGVVMESSESKVIALDKSEHRHRDSIHKDAVMAHKHEEGNGATIRETLRKESASASSKSAKRTPEKAVMTRSEIVEKTMSDKSSKSPEKTVAPIRITPPTLPWVDKYKPTSLKQLVGQSGDKSPMNKLLGWLRDWPKYHLGDGAKQKRPRPPPWMAQSDGTSFKAILLSGPPGIGKTTCAIMACKELGLQFVEMNASDARNKKFLESKAAELIGCHQIDEYFGGKAKKVTKADELGHVLIMDEVDGMSGNEDRAGLSELIQMIRETRIPIICICNDRQSPKMRSLVNYCFDVRFQRPRVEQIRSRMQTIAFQEKLKLSKEQVDEVIEASNHDVRQTIYNLQLLSMGGNCGEIQQKDCAVNTFEAARRILSADTSMMEKQEMFFTDYTIIPLFIQENYPSIHSNKMNDSERLNALRKAADSISQGDIVERTIRTTGTWGLLNEQALFSSMLPSMYMNGYLKSMINFPSWLGKNSMTSKRQRLMRQLASHTHLKISADCHSLVTDYVPVLRDRLCRPLVEKEGDGVSEVIAMYNQYDLVRDDAEAIAELAVWPGMNDPGSKIQPKVKAALTRALNKEHRLLPYALEMISKARRKITSAADIEMEIDEEGNLVEVGDEDGLNDDSDDEAESRSSSQPTTTGSIRGGRGGRGGRNDAASVNRGGARGRGRGRKVRGAKS</sequence>
<dbReference type="GO" id="GO:0003677">
    <property type="term" value="F:DNA binding"/>
    <property type="evidence" value="ECO:0007669"/>
    <property type="project" value="InterPro"/>
</dbReference>
<evidence type="ECO:0000256" key="8">
    <source>
        <dbReference type="ARBA" id="ARBA00077727"/>
    </source>
</evidence>